<keyword evidence="2" id="KW-1185">Reference proteome</keyword>
<protein>
    <recommendedName>
        <fullName evidence="3">Acetyltransferase</fullName>
    </recommendedName>
</protein>
<dbReference type="Proteomes" id="UP001183414">
    <property type="component" value="Unassembled WGS sequence"/>
</dbReference>
<dbReference type="RefSeq" id="WP_311671263.1">
    <property type="nucleotide sequence ID" value="NZ_JAVREQ010000001.1"/>
</dbReference>
<reference evidence="2" key="1">
    <citation type="submission" date="2023-07" db="EMBL/GenBank/DDBJ databases">
        <title>30 novel species of actinomycetes from the DSMZ collection.</title>
        <authorList>
            <person name="Nouioui I."/>
        </authorList>
    </citation>
    <scope>NUCLEOTIDE SEQUENCE [LARGE SCALE GENOMIC DNA]</scope>
    <source>
        <strain evidence="2">DSM 42041</strain>
    </source>
</reference>
<gene>
    <name evidence="1" type="ORF">RM572_00515</name>
</gene>
<accession>A0ABU2NLZ2</accession>
<evidence type="ECO:0008006" key="3">
    <source>
        <dbReference type="Google" id="ProtNLM"/>
    </source>
</evidence>
<dbReference type="EMBL" id="JAVREQ010000001">
    <property type="protein sequence ID" value="MDT0377258.1"/>
    <property type="molecule type" value="Genomic_DNA"/>
</dbReference>
<organism evidence="1 2">
    <name type="scientific">Streptomyces hazeniae</name>
    <dbReference type="NCBI Taxonomy" id="3075538"/>
    <lineage>
        <taxon>Bacteria</taxon>
        <taxon>Bacillati</taxon>
        <taxon>Actinomycetota</taxon>
        <taxon>Actinomycetes</taxon>
        <taxon>Kitasatosporales</taxon>
        <taxon>Streptomycetaceae</taxon>
        <taxon>Streptomyces</taxon>
    </lineage>
</organism>
<evidence type="ECO:0000313" key="2">
    <source>
        <dbReference type="Proteomes" id="UP001183414"/>
    </source>
</evidence>
<name>A0ABU2NLZ2_9ACTN</name>
<evidence type="ECO:0000313" key="1">
    <source>
        <dbReference type="EMBL" id="MDT0377258.1"/>
    </source>
</evidence>
<proteinExistence type="predicted"/>
<sequence>METQPEVRVPAQYLTPGMRLNVCGEPRTVRTVTTWTNSPYPATWWTRVMTDGPRPHSVRILTSAPDYREPVYRSAPTNTVFLPGRALDAAWDAVQPDRRTGEFTHLTLAADLDGAGYTLSAAYLHRADGAGLFVDLDRPAATTGPWREQEEARHEAAQRLAAAIAEVPNTFCGTPLRLPLRRPIA</sequence>
<comment type="caution">
    <text evidence="1">The sequence shown here is derived from an EMBL/GenBank/DDBJ whole genome shotgun (WGS) entry which is preliminary data.</text>
</comment>